<proteinExistence type="predicted"/>
<feature type="region of interest" description="Disordered" evidence="1">
    <location>
        <begin position="116"/>
        <end position="231"/>
    </location>
</feature>
<dbReference type="EMBL" id="JABSTR010000004">
    <property type="protein sequence ID" value="KAH9368353.1"/>
    <property type="molecule type" value="Genomic_DNA"/>
</dbReference>
<gene>
    <name evidence="2" type="ORF">HPB48_004545</name>
</gene>
<reference evidence="2 3" key="1">
    <citation type="journal article" date="2020" name="Cell">
        <title>Large-Scale Comparative Analyses of Tick Genomes Elucidate Their Genetic Diversity and Vector Capacities.</title>
        <authorList>
            <consortium name="Tick Genome and Microbiome Consortium (TIGMIC)"/>
            <person name="Jia N."/>
            <person name="Wang J."/>
            <person name="Shi W."/>
            <person name="Du L."/>
            <person name="Sun Y."/>
            <person name="Zhan W."/>
            <person name="Jiang J.F."/>
            <person name="Wang Q."/>
            <person name="Zhang B."/>
            <person name="Ji P."/>
            <person name="Bell-Sakyi L."/>
            <person name="Cui X.M."/>
            <person name="Yuan T.T."/>
            <person name="Jiang B.G."/>
            <person name="Yang W.F."/>
            <person name="Lam T.T."/>
            <person name="Chang Q.C."/>
            <person name="Ding S.J."/>
            <person name="Wang X.J."/>
            <person name="Zhu J.G."/>
            <person name="Ruan X.D."/>
            <person name="Zhao L."/>
            <person name="Wei J.T."/>
            <person name="Ye R.Z."/>
            <person name="Que T.C."/>
            <person name="Du C.H."/>
            <person name="Zhou Y.H."/>
            <person name="Cheng J.X."/>
            <person name="Dai P.F."/>
            <person name="Guo W.B."/>
            <person name="Han X.H."/>
            <person name="Huang E.J."/>
            <person name="Li L.F."/>
            <person name="Wei W."/>
            <person name="Gao Y.C."/>
            <person name="Liu J.Z."/>
            <person name="Shao H.Z."/>
            <person name="Wang X."/>
            <person name="Wang C.C."/>
            <person name="Yang T.C."/>
            <person name="Huo Q.B."/>
            <person name="Li W."/>
            <person name="Chen H.Y."/>
            <person name="Chen S.E."/>
            <person name="Zhou L.G."/>
            <person name="Ni X.B."/>
            <person name="Tian J.H."/>
            <person name="Sheng Y."/>
            <person name="Liu T."/>
            <person name="Pan Y.S."/>
            <person name="Xia L.Y."/>
            <person name="Li J."/>
            <person name="Zhao F."/>
            <person name="Cao W.C."/>
        </authorList>
    </citation>
    <scope>NUCLEOTIDE SEQUENCE [LARGE SCALE GENOMIC DNA]</scope>
    <source>
        <strain evidence="2">HaeL-2018</strain>
    </source>
</reference>
<dbReference type="Proteomes" id="UP000821853">
    <property type="component" value="Chromosome 2"/>
</dbReference>
<evidence type="ECO:0000313" key="3">
    <source>
        <dbReference type="Proteomes" id="UP000821853"/>
    </source>
</evidence>
<keyword evidence="3" id="KW-1185">Reference proteome</keyword>
<dbReference type="AlphaFoldDB" id="A0A9J6G0V9"/>
<accession>A0A9J6G0V9</accession>
<dbReference type="VEuPathDB" id="VectorBase:HLOH_053661"/>
<sequence>MAMRQGIILSAEQQQQQQLGMAFSKARSRTQHLQQHAQPERATTTGVRVAVRCCDLVETNQPECSSAPLRHGSVTSLPTFSLSAEFRRRSQCVRRRQKQKLQVVATYGARTAEFPLRLLGGGNSSGSSRLAWGTPPQPSYKADPLKPSPTPNPSAQENDSGCGNKDLMRKPTTESRATGATTPVGLEDVCARRCARARTVQRDEPLKGKKKKKKKKRRWRRQWSPLKASHF</sequence>
<name>A0A9J6G0V9_HAELO</name>
<comment type="caution">
    <text evidence="2">The sequence shown here is derived from an EMBL/GenBank/DDBJ whole genome shotgun (WGS) entry which is preliminary data.</text>
</comment>
<protein>
    <submittedName>
        <fullName evidence="2">Uncharacterized protein</fullName>
    </submittedName>
</protein>
<feature type="compositionally biased region" description="Basic residues" evidence="1">
    <location>
        <begin position="208"/>
        <end position="221"/>
    </location>
</feature>
<evidence type="ECO:0000256" key="1">
    <source>
        <dbReference type="SAM" id="MobiDB-lite"/>
    </source>
</evidence>
<organism evidence="2 3">
    <name type="scientific">Haemaphysalis longicornis</name>
    <name type="common">Bush tick</name>
    <dbReference type="NCBI Taxonomy" id="44386"/>
    <lineage>
        <taxon>Eukaryota</taxon>
        <taxon>Metazoa</taxon>
        <taxon>Ecdysozoa</taxon>
        <taxon>Arthropoda</taxon>
        <taxon>Chelicerata</taxon>
        <taxon>Arachnida</taxon>
        <taxon>Acari</taxon>
        <taxon>Parasitiformes</taxon>
        <taxon>Ixodida</taxon>
        <taxon>Ixodoidea</taxon>
        <taxon>Ixodidae</taxon>
        <taxon>Haemaphysalinae</taxon>
        <taxon>Haemaphysalis</taxon>
    </lineage>
</organism>
<evidence type="ECO:0000313" key="2">
    <source>
        <dbReference type="EMBL" id="KAH9368353.1"/>
    </source>
</evidence>